<organism evidence="2 3">
    <name type="scientific">Pleurodeles waltl</name>
    <name type="common">Iberian ribbed newt</name>
    <dbReference type="NCBI Taxonomy" id="8319"/>
    <lineage>
        <taxon>Eukaryota</taxon>
        <taxon>Metazoa</taxon>
        <taxon>Chordata</taxon>
        <taxon>Craniata</taxon>
        <taxon>Vertebrata</taxon>
        <taxon>Euteleostomi</taxon>
        <taxon>Amphibia</taxon>
        <taxon>Batrachia</taxon>
        <taxon>Caudata</taxon>
        <taxon>Salamandroidea</taxon>
        <taxon>Salamandridae</taxon>
        <taxon>Pleurodelinae</taxon>
        <taxon>Pleurodeles</taxon>
    </lineage>
</organism>
<accession>A0AAV7QV38</accession>
<feature type="compositionally biased region" description="Basic and acidic residues" evidence="1">
    <location>
        <begin position="66"/>
        <end position="76"/>
    </location>
</feature>
<dbReference type="AlphaFoldDB" id="A0AAV7QV38"/>
<sequence length="94" mass="10143">MRLVPRRPRKRQVRYLAVAVPSRLVTLCLACAVRGRGIQLADPSRQEPLHDCGARALIQAGPELRGTQDDGRDGAPFDKGLAVEGGPGPPKHDL</sequence>
<evidence type="ECO:0000256" key="1">
    <source>
        <dbReference type="SAM" id="MobiDB-lite"/>
    </source>
</evidence>
<feature type="region of interest" description="Disordered" evidence="1">
    <location>
        <begin position="61"/>
        <end position="94"/>
    </location>
</feature>
<proteinExistence type="predicted"/>
<reference evidence="2" key="1">
    <citation type="journal article" date="2022" name="bioRxiv">
        <title>Sequencing and chromosome-scale assembly of the giantPleurodeles waltlgenome.</title>
        <authorList>
            <person name="Brown T."/>
            <person name="Elewa A."/>
            <person name="Iarovenko S."/>
            <person name="Subramanian E."/>
            <person name="Araus A.J."/>
            <person name="Petzold A."/>
            <person name="Susuki M."/>
            <person name="Suzuki K.-i.T."/>
            <person name="Hayashi T."/>
            <person name="Toyoda A."/>
            <person name="Oliveira C."/>
            <person name="Osipova E."/>
            <person name="Leigh N.D."/>
            <person name="Simon A."/>
            <person name="Yun M.H."/>
        </authorList>
    </citation>
    <scope>NUCLEOTIDE SEQUENCE</scope>
    <source>
        <strain evidence="2">20211129_DDA</strain>
        <tissue evidence="2">Liver</tissue>
    </source>
</reference>
<comment type="caution">
    <text evidence="2">The sequence shown here is derived from an EMBL/GenBank/DDBJ whole genome shotgun (WGS) entry which is preliminary data.</text>
</comment>
<gene>
    <name evidence="2" type="ORF">NDU88_008577</name>
</gene>
<name>A0AAV7QV38_PLEWA</name>
<dbReference type="Proteomes" id="UP001066276">
    <property type="component" value="Chromosome 6"/>
</dbReference>
<keyword evidence="3" id="KW-1185">Reference proteome</keyword>
<dbReference type="EMBL" id="JANPWB010000010">
    <property type="protein sequence ID" value="KAJ1142250.1"/>
    <property type="molecule type" value="Genomic_DNA"/>
</dbReference>
<protein>
    <recommendedName>
        <fullName evidence="4">Secreted protein</fullName>
    </recommendedName>
</protein>
<evidence type="ECO:0008006" key="4">
    <source>
        <dbReference type="Google" id="ProtNLM"/>
    </source>
</evidence>
<evidence type="ECO:0000313" key="2">
    <source>
        <dbReference type="EMBL" id="KAJ1142250.1"/>
    </source>
</evidence>
<evidence type="ECO:0000313" key="3">
    <source>
        <dbReference type="Proteomes" id="UP001066276"/>
    </source>
</evidence>